<name>A0ABY7GAQ4_MYAAR</name>
<dbReference type="PANTHER" id="PTHR46190">
    <property type="entry name" value="SI:CH211-201H21.5-RELATED"/>
    <property type="match status" value="1"/>
</dbReference>
<evidence type="ECO:0000256" key="1">
    <source>
        <dbReference type="ARBA" id="ARBA00009176"/>
    </source>
</evidence>
<evidence type="ECO:0000313" key="3">
    <source>
        <dbReference type="EMBL" id="WAR30402.1"/>
    </source>
</evidence>
<evidence type="ECO:0000259" key="2">
    <source>
        <dbReference type="Pfam" id="PF01156"/>
    </source>
</evidence>
<keyword evidence="4" id="KW-1185">Reference proteome</keyword>
<comment type="similarity">
    <text evidence="1">Belongs to the IUNH family.</text>
</comment>
<dbReference type="EMBL" id="CP111028">
    <property type="protein sequence ID" value="WAR30402.1"/>
    <property type="molecule type" value="Genomic_DNA"/>
</dbReference>
<dbReference type="InterPro" id="IPR052775">
    <property type="entry name" value="IUN_hydrolase"/>
</dbReference>
<dbReference type="PANTHER" id="PTHR46190:SF1">
    <property type="entry name" value="SI:CH211-201H21.5"/>
    <property type="match status" value="1"/>
</dbReference>
<proteinExistence type="inferred from homology"/>
<evidence type="ECO:0000313" key="4">
    <source>
        <dbReference type="Proteomes" id="UP001164746"/>
    </source>
</evidence>
<reference evidence="3" key="1">
    <citation type="submission" date="2022-11" db="EMBL/GenBank/DDBJ databases">
        <title>Centuries of genome instability and evolution in soft-shell clam transmissible cancer (bioRxiv).</title>
        <authorList>
            <person name="Hart S.F.M."/>
            <person name="Yonemitsu M.A."/>
            <person name="Giersch R.M."/>
            <person name="Beal B.F."/>
            <person name="Arriagada G."/>
            <person name="Davis B.W."/>
            <person name="Ostrander E.A."/>
            <person name="Goff S.P."/>
            <person name="Metzger M.J."/>
        </authorList>
    </citation>
    <scope>NUCLEOTIDE SEQUENCE</scope>
    <source>
        <strain evidence="3">MELC-2E11</strain>
        <tissue evidence="3">Siphon/mantle</tissue>
    </source>
</reference>
<protein>
    <submittedName>
        <fullName evidence="3">URH2-like protein</fullName>
    </submittedName>
</protein>
<feature type="domain" description="Inosine/uridine-preferring nucleoside hydrolase" evidence="2">
    <location>
        <begin position="184"/>
        <end position="381"/>
    </location>
</feature>
<dbReference type="SUPFAM" id="SSF53590">
    <property type="entry name" value="Nucleoside hydrolase"/>
    <property type="match status" value="2"/>
</dbReference>
<dbReference type="Gene3D" id="3.90.245.10">
    <property type="entry name" value="Ribonucleoside hydrolase-like"/>
    <property type="match status" value="2"/>
</dbReference>
<gene>
    <name evidence="3" type="ORF">MAR_032944</name>
</gene>
<accession>A0ABY7GAQ4</accession>
<dbReference type="Proteomes" id="UP001164746">
    <property type="component" value="Chromosome 17"/>
</dbReference>
<organism evidence="3 4">
    <name type="scientific">Mya arenaria</name>
    <name type="common">Soft-shell clam</name>
    <dbReference type="NCBI Taxonomy" id="6604"/>
    <lineage>
        <taxon>Eukaryota</taxon>
        <taxon>Metazoa</taxon>
        <taxon>Spiralia</taxon>
        <taxon>Lophotrochozoa</taxon>
        <taxon>Mollusca</taxon>
        <taxon>Bivalvia</taxon>
        <taxon>Autobranchia</taxon>
        <taxon>Heteroconchia</taxon>
        <taxon>Euheterodonta</taxon>
        <taxon>Imparidentia</taxon>
        <taxon>Neoheterodontei</taxon>
        <taxon>Myida</taxon>
        <taxon>Myoidea</taxon>
        <taxon>Myidae</taxon>
        <taxon>Mya</taxon>
    </lineage>
</organism>
<feature type="domain" description="Inosine/uridine-preferring nucleoside hydrolase" evidence="2">
    <location>
        <begin position="9"/>
        <end position="177"/>
    </location>
</feature>
<dbReference type="Pfam" id="PF01156">
    <property type="entry name" value="IU_nuc_hydro"/>
    <property type="match status" value="2"/>
</dbReference>
<dbReference type="InterPro" id="IPR036452">
    <property type="entry name" value="Ribo_hydro-like"/>
</dbReference>
<dbReference type="InterPro" id="IPR001910">
    <property type="entry name" value="Inosine/uridine_hydrolase_dom"/>
</dbReference>
<sequence>MATSGQRKLLIDTDAGVDDAQAILMALKSPDVDVIGITCVAGNVDAMQVGKNVLRVLQVVNRLDVSVDYYHGSDGLGDVPDPEAPDKSLIQSEHAVNALIRLSKKYKGELSLVCLAPLTNIAMGLRLDPGLGPRLKHWKGNITVAAEFNFYFDPEAAYVVLNQLKAPITIVTWETCDVPDPEAPDKSLIQSEHAVNALIRLSKKYKGELSLVCLAPLTNIAMGLRLDPGLGPRLKHWKGNITVAAEFNFYFDPEAAYVVLNQLKAPITIVTWETCMEHSIPWECYFNLRDKGGDVCKFLSSIEKKSCEYAQKQKWTTFISADVFIISCFLRPDVIKTCCDVYATVELKGQYTTGQMVVDWQKALKRPSNVRVVTKINQDLFEGMLEDLFKDKNTHQKT</sequence>